<evidence type="ECO:0000256" key="1">
    <source>
        <dbReference type="ARBA" id="ARBA00008853"/>
    </source>
</evidence>
<keyword evidence="4" id="KW-1185">Reference proteome</keyword>
<evidence type="ECO:0000259" key="2">
    <source>
        <dbReference type="Pfam" id="PF08450"/>
    </source>
</evidence>
<dbReference type="PANTHER" id="PTHR10907">
    <property type="entry name" value="REGUCALCIN"/>
    <property type="match status" value="1"/>
</dbReference>
<dbReference type="InterPro" id="IPR011042">
    <property type="entry name" value="6-blade_b-propeller_TolB-like"/>
</dbReference>
<dbReference type="Pfam" id="PF08450">
    <property type="entry name" value="SGL"/>
    <property type="match status" value="1"/>
</dbReference>
<comment type="similarity">
    <text evidence="1">Belongs to the SMP-30/CGR1 family.</text>
</comment>
<dbReference type="PANTHER" id="PTHR10907:SF47">
    <property type="entry name" value="REGUCALCIN"/>
    <property type="match status" value="1"/>
</dbReference>
<dbReference type="EMBL" id="JAQIOY010000006">
    <property type="protein sequence ID" value="MDA7425941.1"/>
    <property type="molecule type" value="Genomic_DNA"/>
</dbReference>
<dbReference type="InterPro" id="IPR013658">
    <property type="entry name" value="SGL"/>
</dbReference>
<comment type="caution">
    <text evidence="3">The sequence shown here is derived from an EMBL/GenBank/DDBJ whole genome shotgun (WGS) entry which is preliminary data.</text>
</comment>
<accession>A0ABT4XVH9</accession>
<feature type="domain" description="SMP-30/Gluconolactonase/LRE-like region" evidence="2">
    <location>
        <begin position="13"/>
        <end position="251"/>
    </location>
</feature>
<evidence type="ECO:0000313" key="3">
    <source>
        <dbReference type="EMBL" id="MDA7425941.1"/>
    </source>
</evidence>
<evidence type="ECO:0000313" key="4">
    <source>
        <dbReference type="Proteomes" id="UP001210720"/>
    </source>
</evidence>
<proteinExistence type="inferred from homology"/>
<sequence>MTAFVVSDTRCQLGEGALWHPERQSLFWFDILGKTLFENAPSGQRQWAFDRCVSAAGWLDKNRLLIATARDLITFDLESGAETHLLPLEADDPVTRSNDGRADPYGGFWIGTMGYNLEPGAGAIYRYYRGTLRKLYAAITVSNAICFSPDGRHAYFTDTPTRVIKRVALDNEGWPTGDPENWLDLNADGLNPDGAVVDADGNFWNAQWGAERVARYNAEGQFAQAYAFPASQISCPCFGGTHLSTLFATSAAVGAPDCEQQAGQTFGYETTFRGQAEHRVIL</sequence>
<gene>
    <name evidence="3" type="ORF">PFY00_14500</name>
</gene>
<dbReference type="RefSeq" id="WP_271433298.1">
    <property type="nucleotide sequence ID" value="NZ_JAQIOY010000006.1"/>
</dbReference>
<dbReference type="Gene3D" id="2.120.10.30">
    <property type="entry name" value="TolB, C-terminal domain"/>
    <property type="match status" value="1"/>
</dbReference>
<protein>
    <submittedName>
        <fullName evidence="3">SMP-30/gluconolactonase/LRE family protein</fullName>
    </submittedName>
</protein>
<dbReference type="InterPro" id="IPR005511">
    <property type="entry name" value="SMP-30"/>
</dbReference>
<dbReference type="Proteomes" id="UP001210720">
    <property type="component" value="Unassembled WGS sequence"/>
</dbReference>
<dbReference type="SUPFAM" id="SSF63829">
    <property type="entry name" value="Calcium-dependent phosphotriesterase"/>
    <property type="match status" value="1"/>
</dbReference>
<name>A0ABT4XVH9_9RHOB</name>
<reference evidence="3 4" key="1">
    <citation type="submission" date="2023-01" db="EMBL/GenBank/DDBJ databases">
        <title>Thalassococcus onchidii sp. nov., isolated from a marine invertebrate from the South China Sea.</title>
        <authorList>
            <person name="Xu S."/>
            <person name="Liu Z."/>
            <person name="Xu Y."/>
        </authorList>
    </citation>
    <scope>NUCLEOTIDE SEQUENCE [LARGE SCALE GENOMIC DNA]</scope>
    <source>
        <strain evidence="3 4">KCTC 32084</strain>
    </source>
</reference>
<organism evidence="3 4">
    <name type="scientific">Thalassococcus lentus</name>
    <dbReference type="NCBI Taxonomy" id="1210524"/>
    <lineage>
        <taxon>Bacteria</taxon>
        <taxon>Pseudomonadati</taxon>
        <taxon>Pseudomonadota</taxon>
        <taxon>Alphaproteobacteria</taxon>
        <taxon>Rhodobacterales</taxon>
        <taxon>Roseobacteraceae</taxon>
        <taxon>Thalassococcus</taxon>
    </lineage>
</organism>
<dbReference type="PRINTS" id="PR01790">
    <property type="entry name" value="SMP30FAMILY"/>
</dbReference>